<evidence type="ECO:0000256" key="7">
    <source>
        <dbReference type="ARBA" id="ARBA00023128"/>
    </source>
</evidence>
<dbReference type="GO" id="GO:0004775">
    <property type="term" value="F:succinate-CoA ligase (ADP-forming) activity"/>
    <property type="evidence" value="ECO:0007669"/>
    <property type="project" value="UniProtKB-UniRule"/>
</dbReference>
<dbReference type="GO" id="GO:0006099">
    <property type="term" value="P:tricarboxylic acid cycle"/>
    <property type="evidence" value="ECO:0007669"/>
    <property type="project" value="UniProtKB-UniRule"/>
</dbReference>
<keyword evidence="2 12" id="KW-0816">Tricarboxylic acid cycle</keyword>
<dbReference type="GO" id="GO:0005739">
    <property type="term" value="C:mitochondrion"/>
    <property type="evidence" value="ECO:0007669"/>
    <property type="project" value="UniProtKB-SubCell"/>
</dbReference>
<feature type="binding site" evidence="12">
    <location>
        <position position="709"/>
    </location>
    <ligand>
        <name>Mg(2+)</name>
        <dbReference type="ChEBI" id="CHEBI:18420"/>
    </ligand>
</feature>
<comment type="pathway">
    <text evidence="1 12">Carbohydrate metabolism; tricarboxylic acid cycle; succinate from succinyl-CoA (ligase route): step 1/1.</text>
</comment>
<dbReference type="SUPFAM" id="SSF52210">
    <property type="entry name" value="Succinyl-CoA synthetase domains"/>
    <property type="match status" value="1"/>
</dbReference>
<evidence type="ECO:0000256" key="11">
    <source>
        <dbReference type="ARBA" id="ARBA00063570"/>
    </source>
</evidence>
<evidence type="ECO:0000313" key="17">
    <source>
        <dbReference type="EMBL" id="KAK2725865.1"/>
    </source>
</evidence>
<accession>A0AA88LKZ1</accession>
<evidence type="ECO:0000256" key="8">
    <source>
        <dbReference type="ARBA" id="ARBA00023134"/>
    </source>
</evidence>
<comment type="function">
    <text evidence="10 12">GTP-specific succinyl-CoA synthetase functions in the citric acid cycle (TCA), coupling the hydrolysis of succinyl-CoA to the synthesis of GTP and thus represents the only step of substrate-level phosphorylation in the TCA. The beta subunit provides nucleotide specificity of the enzyme and binds the substrate succinate, while the binding sites for coenzyme A and phosphate are found in the alpha subunit.</text>
</comment>
<dbReference type="InterPro" id="IPR017866">
    <property type="entry name" value="Succ-CoA_synthase_bsu_CS"/>
</dbReference>
<organism evidence="17 18">
    <name type="scientific">Artemia franciscana</name>
    <name type="common">Brine shrimp</name>
    <name type="synonym">Artemia sanfranciscana</name>
    <dbReference type="NCBI Taxonomy" id="6661"/>
    <lineage>
        <taxon>Eukaryota</taxon>
        <taxon>Metazoa</taxon>
        <taxon>Ecdysozoa</taxon>
        <taxon>Arthropoda</taxon>
        <taxon>Crustacea</taxon>
        <taxon>Branchiopoda</taxon>
        <taxon>Anostraca</taxon>
        <taxon>Artemiidae</taxon>
        <taxon>Artemia</taxon>
    </lineage>
</organism>
<evidence type="ECO:0000313" key="18">
    <source>
        <dbReference type="Proteomes" id="UP001187531"/>
    </source>
</evidence>
<feature type="region of interest" description="Disordered" evidence="13">
    <location>
        <begin position="36"/>
        <end position="62"/>
    </location>
</feature>
<feature type="domain" description="ATP-grasp fold succinyl-CoA synthetase-type" evidence="15">
    <location>
        <begin position="505"/>
        <end position="712"/>
    </location>
</feature>
<dbReference type="Pfam" id="PF00549">
    <property type="entry name" value="Ligase_CoA"/>
    <property type="match status" value="1"/>
</dbReference>
<dbReference type="Pfam" id="PF14529">
    <property type="entry name" value="Exo_endo_phos_2"/>
    <property type="match status" value="1"/>
</dbReference>
<evidence type="ECO:0000256" key="6">
    <source>
        <dbReference type="ARBA" id="ARBA00022842"/>
    </source>
</evidence>
<dbReference type="HAMAP" id="MF_00558">
    <property type="entry name" value="Succ_CoA_beta"/>
    <property type="match status" value="1"/>
</dbReference>
<dbReference type="GO" id="GO:0005525">
    <property type="term" value="F:GTP binding"/>
    <property type="evidence" value="ECO:0007669"/>
    <property type="project" value="UniProtKB-UniRule"/>
</dbReference>
<keyword evidence="8 12" id="KW-0342">GTP-binding</keyword>
<dbReference type="PANTHER" id="PTHR11815:SF10">
    <property type="entry name" value="SUCCINATE--COA LIGASE [GDP-FORMING] SUBUNIT BETA, MITOCHONDRIAL"/>
    <property type="match status" value="1"/>
</dbReference>
<dbReference type="NCBIfam" id="NF001913">
    <property type="entry name" value="PRK00696.1"/>
    <property type="match status" value="1"/>
</dbReference>
<protein>
    <recommendedName>
        <fullName evidence="12">Succinate--CoA ligase [GDP-forming] subunit beta, mitochondrial</fullName>
        <ecNumber evidence="12">6.2.1.4</ecNumber>
    </recommendedName>
    <alternativeName>
        <fullName evidence="12">GTP-specific succinyl-CoA synthetase subunit beta</fullName>
        <shortName evidence="12">G-SCS</shortName>
        <shortName evidence="12">GTPSCS</shortName>
    </alternativeName>
    <alternativeName>
        <fullName evidence="12">Succinyl-CoA synthetase beta-G chain</fullName>
        <shortName evidence="12">SCS-betaG</shortName>
    </alternativeName>
</protein>
<dbReference type="PROSITE" id="PS01217">
    <property type="entry name" value="SUCCINYL_COA_LIG_3"/>
    <property type="match status" value="1"/>
</dbReference>
<feature type="domain" description="Endonuclease/exonuclease/phosphatase" evidence="16">
    <location>
        <begin position="203"/>
        <end position="303"/>
    </location>
</feature>
<sequence length="897" mass="99101">MMKELPLPSPTAALKTPTSLPPIQDTILWPLLSGPTGPIQKQQQKHMLTPRTPTTNRPTPKPTTLIRKASKTCRSGSSATEIQNQTFYASVASTPNSTSVTETSRPTTLPGIFPVTHHQNYSQNARLGALVRETKERLEGMMTAIAVMELINSSNFQESVKALLKMEVIQVFFGPDISTSANNIFQEMTSKARNLNQTHGNLDIISNIEKPVTSEDELLIIGDFNGHYKFWSDKKPNNTGKSIEKIVEEGTNVMVYTPKNLNTYSCPRSKTTSTIDLQIGSSSVGDTITIERIDELFTDHYGVLTSLYGIDSISEESPPQFRNRKANWPRFQYYLKIHNYIEVDACLNPEEAATLLNNTILKAADFSIPKTKGFRKTIENHPSKPWWNKDCEVAVRQKRVELRKQNRSPSIEGLIILRKAEAIDGAILQTEKEKAEALADAFEYPPEVSNSEVHRGGQQPKSFPYQDDLLKPFTKDELNMAIQNLKTASTPGIDKVLCQQIRNLNLLEYQSKVLLANHNVNVQKFEVVSNTSKAKDVSKHLNAKEYVVKAQVLAGGRGLGHFNTGFKGGVHLTKDPEQVAYYVEQMLGNRLITKQTPKEGIPVHHVMVAESVDIHRETYLCILMDREHNGPVLVASPAGGTDIEDVAEKTPHLIKTVPIDIFEGVPQKTAEEVAEFLEFKGEAKNKAANEVLKLWELFKTVDAIQLEINPLAETPEGNVVSVDAKLGFDDNAKFRQKEIFDMEDTTESDPREVEANKYNLNYIGMDGNIGCLVNGAGLAMATMDIIKLYGGEPANFLDVGGTVQEQQVQQAFQILTSDKNVKALLVNVFGGIVNCATIANGIVNASKNINLKVPLVVRLEGTNVDEAKKVLSESGLPILTATNLDEAAKKAVASLSS</sequence>
<keyword evidence="18" id="KW-1185">Reference proteome</keyword>
<dbReference type="InterPro" id="IPR013815">
    <property type="entry name" value="ATP_grasp_subdomain_1"/>
</dbReference>
<feature type="compositionally biased region" description="Low complexity" evidence="13">
    <location>
        <begin position="49"/>
        <end position="62"/>
    </location>
</feature>
<comment type="catalytic activity">
    <reaction evidence="9 12">
        <text>GTP + succinate + CoA = succinyl-CoA + GDP + phosphate</text>
        <dbReference type="Rhea" id="RHEA:22120"/>
        <dbReference type="ChEBI" id="CHEBI:30031"/>
        <dbReference type="ChEBI" id="CHEBI:37565"/>
        <dbReference type="ChEBI" id="CHEBI:43474"/>
        <dbReference type="ChEBI" id="CHEBI:57287"/>
        <dbReference type="ChEBI" id="CHEBI:57292"/>
        <dbReference type="ChEBI" id="CHEBI:58189"/>
        <dbReference type="EC" id="6.2.1.4"/>
    </reaction>
</comment>
<dbReference type="GO" id="GO:0000287">
    <property type="term" value="F:magnesium ion binding"/>
    <property type="evidence" value="ECO:0007669"/>
    <property type="project" value="UniProtKB-UniRule"/>
</dbReference>
<evidence type="ECO:0000256" key="5">
    <source>
        <dbReference type="ARBA" id="ARBA00022741"/>
    </source>
</evidence>
<proteinExistence type="inferred from homology"/>
<dbReference type="Gene3D" id="3.30.1490.20">
    <property type="entry name" value="ATP-grasp fold, A domain"/>
    <property type="match status" value="1"/>
</dbReference>
<comment type="cofactor">
    <cofactor evidence="12">
        <name>Mg(2+)</name>
        <dbReference type="ChEBI" id="CHEBI:18420"/>
    </cofactor>
    <text evidence="12">Binds 1 Mg(2+) ion per subunit.</text>
</comment>
<dbReference type="SUPFAM" id="SSF56059">
    <property type="entry name" value="Glutathione synthetase ATP-binding domain-like"/>
    <property type="match status" value="1"/>
</dbReference>
<name>A0AA88LKZ1_ARTSF</name>
<dbReference type="FunFam" id="3.40.50.261:FF:000001">
    <property type="entry name" value="Succinate--CoA ligase [ADP-forming] subunit beta"/>
    <property type="match status" value="1"/>
</dbReference>
<comment type="similarity">
    <text evidence="12">Belongs to the succinate/malate CoA ligase beta subunit family. GTP-specific subunit beta subfamily.</text>
</comment>
<evidence type="ECO:0000259" key="15">
    <source>
        <dbReference type="Pfam" id="PF08442"/>
    </source>
</evidence>
<feature type="binding site" evidence="12">
    <location>
        <position position="723"/>
    </location>
    <ligand>
        <name>Mg(2+)</name>
        <dbReference type="ChEBI" id="CHEBI:18420"/>
    </ligand>
</feature>
<dbReference type="Proteomes" id="UP001187531">
    <property type="component" value="Unassembled WGS sequence"/>
</dbReference>
<dbReference type="InterPro" id="IPR034722">
    <property type="entry name" value="Succ_CoA_betaG_euk"/>
</dbReference>
<reference evidence="17" key="1">
    <citation type="submission" date="2023-07" db="EMBL/GenBank/DDBJ databases">
        <title>Chromosome-level genome assembly of Artemia franciscana.</title>
        <authorList>
            <person name="Jo E."/>
        </authorList>
    </citation>
    <scope>NUCLEOTIDE SEQUENCE</scope>
    <source>
        <tissue evidence="17">Whole body</tissue>
    </source>
</reference>
<feature type="binding site" evidence="12">
    <location>
        <position position="612"/>
    </location>
    <ligand>
        <name>GTP</name>
        <dbReference type="ChEBI" id="CHEBI:37565"/>
    </ligand>
</feature>
<dbReference type="NCBIfam" id="TIGR01016">
    <property type="entry name" value="sucCoAbeta"/>
    <property type="match status" value="1"/>
</dbReference>
<feature type="domain" description="ATP-citrate synthase/succinyl-CoA ligase C-terminal" evidence="14">
    <location>
        <begin position="772"/>
        <end position="892"/>
    </location>
</feature>
<dbReference type="InterPro" id="IPR016102">
    <property type="entry name" value="Succinyl-CoA_synth-like"/>
</dbReference>
<keyword evidence="7 12" id="KW-0496">Mitochondrion</keyword>
<feature type="binding site" evidence="12">
    <location>
        <begin position="556"/>
        <end position="558"/>
    </location>
    <ligand>
        <name>GTP</name>
        <dbReference type="ChEBI" id="CHEBI:37565"/>
    </ligand>
</feature>
<dbReference type="Gene3D" id="3.60.10.10">
    <property type="entry name" value="Endonuclease/exonuclease/phosphatase"/>
    <property type="match status" value="1"/>
</dbReference>
<evidence type="ECO:0000256" key="12">
    <source>
        <dbReference type="HAMAP-Rule" id="MF_03221"/>
    </source>
</evidence>
<evidence type="ECO:0000259" key="14">
    <source>
        <dbReference type="Pfam" id="PF00549"/>
    </source>
</evidence>
<dbReference type="Pfam" id="PF08442">
    <property type="entry name" value="ATP-grasp_2"/>
    <property type="match status" value="1"/>
</dbReference>
<evidence type="ECO:0000256" key="2">
    <source>
        <dbReference type="ARBA" id="ARBA00022532"/>
    </source>
</evidence>
<comment type="subcellular location">
    <subcellularLocation>
        <location evidence="12">Mitochondrion</location>
    </subcellularLocation>
</comment>
<dbReference type="InterPro" id="IPR036691">
    <property type="entry name" value="Endo/exonu/phosph_ase_sf"/>
</dbReference>
<dbReference type="HAMAP" id="MF_03221">
    <property type="entry name" value="Succ_CoA_betaG_euk"/>
    <property type="match status" value="1"/>
</dbReference>
<gene>
    <name evidence="17" type="ORF">QYM36_000362</name>
</gene>
<dbReference type="Gene3D" id="3.30.470.20">
    <property type="entry name" value="ATP-grasp fold, B domain"/>
    <property type="match status" value="1"/>
</dbReference>
<dbReference type="EC" id="6.2.1.4" evidence="12"/>
<feature type="site" description="Important for substrate specificity" evidence="12">
    <location>
        <position position="545"/>
    </location>
</feature>
<keyword evidence="6 12" id="KW-0460">Magnesium</keyword>
<dbReference type="GO" id="GO:0004776">
    <property type="term" value="F:succinate-CoA ligase (GDP-forming) activity"/>
    <property type="evidence" value="ECO:0007669"/>
    <property type="project" value="UniProtKB-EC"/>
</dbReference>
<dbReference type="InterPro" id="IPR013650">
    <property type="entry name" value="ATP-grasp_succ-CoA_synth-type"/>
</dbReference>
<evidence type="ECO:0000256" key="3">
    <source>
        <dbReference type="ARBA" id="ARBA00022598"/>
    </source>
</evidence>
<dbReference type="GO" id="GO:0005524">
    <property type="term" value="F:ATP binding"/>
    <property type="evidence" value="ECO:0007669"/>
    <property type="project" value="InterPro"/>
</dbReference>
<evidence type="ECO:0000259" key="16">
    <source>
        <dbReference type="Pfam" id="PF14529"/>
    </source>
</evidence>
<dbReference type="FunFam" id="3.30.470.20:FF:000002">
    <property type="entry name" value="Succinate--CoA ligase [ADP-forming] subunit beta"/>
    <property type="match status" value="1"/>
</dbReference>
<dbReference type="InterPro" id="IPR005135">
    <property type="entry name" value="Endo/exonuclease/phosphatase"/>
</dbReference>
<keyword evidence="5 12" id="KW-0547">Nucleotide-binding</keyword>
<dbReference type="InterPro" id="IPR005811">
    <property type="entry name" value="SUCC_ACL_C"/>
</dbReference>
<dbReference type="Gene3D" id="3.40.50.261">
    <property type="entry name" value="Succinyl-CoA synthetase domains"/>
    <property type="match status" value="1"/>
</dbReference>
<dbReference type="GO" id="GO:0042709">
    <property type="term" value="C:succinate-CoA ligase complex"/>
    <property type="evidence" value="ECO:0007669"/>
    <property type="project" value="TreeGrafter"/>
</dbReference>
<feature type="binding site" evidence="12">
    <location>
        <begin position="831"/>
        <end position="833"/>
    </location>
    <ligand>
        <name>substrate</name>
        <note>ligand shared with subunit alpha</note>
    </ligand>
</feature>
<comment type="caution">
    <text evidence="17">The sequence shown here is derived from an EMBL/GenBank/DDBJ whole genome shotgun (WGS) entry which is preliminary data.</text>
</comment>
<feature type="binding site" evidence="12">
    <location>
        <position position="774"/>
    </location>
    <ligand>
        <name>substrate</name>
        <note>ligand shared with subunit alpha</note>
    </ligand>
</feature>
<feature type="binding site" evidence="12">
    <location>
        <position position="523"/>
    </location>
    <ligand>
        <name>GTP</name>
        <dbReference type="ChEBI" id="CHEBI:37565"/>
    </ligand>
</feature>
<dbReference type="InterPro" id="IPR005809">
    <property type="entry name" value="Succ_CoA_ligase-like_bsu"/>
</dbReference>
<dbReference type="FunFam" id="3.30.1490.20:FF:000004">
    <property type="entry name" value="Succinate--CoA ligase [ADP-forming] subunit beta, mitochondrial"/>
    <property type="match status" value="1"/>
</dbReference>
<dbReference type="AlphaFoldDB" id="A0AA88LKZ1"/>
<dbReference type="PANTHER" id="PTHR11815">
    <property type="entry name" value="SUCCINYL-COA SYNTHETASE BETA CHAIN"/>
    <property type="match status" value="1"/>
</dbReference>
<evidence type="ECO:0000256" key="4">
    <source>
        <dbReference type="ARBA" id="ARBA00022723"/>
    </source>
</evidence>
<evidence type="ECO:0000256" key="1">
    <source>
        <dbReference type="ARBA" id="ARBA00005064"/>
    </source>
</evidence>
<keyword evidence="4 12" id="KW-0479">Metal-binding</keyword>
<feature type="site" description="Important for substrate specificity" evidence="12">
    <location>
        <position position="613"/>
    </location>
</feature>
<keyword evidence="3 12" id="KW-0436">Ligase</keyword>
<dbReference type="SUPFAM" id="SSF56219">
    <property type="entry name" value="DNase I-like"/>
    <property type="match status" value="1"/>
</dbReference>
<dbReference type="GO" id="GO:0006104">
    <property type="term" value="P:succinyl-CoA metabolic process"/>
    <property type="evidence" value="ECO:0007669"/>
    <property type="project" value="InterPro"/>
</dbReference>
<evidence type="ECO:0000256" key="13">
    <source>
        <dbReference type="SAM" id="MobiDB-lite"/>
    </source>
</evidence>
<evidence type="ECO:0000256" key="10">
    <source>
        <dbReference type="ARBA" id="ARBA00053833"/>
    </source>
</evidence>
<dbReference type="EMBL" id="JAVRJZ010000002">
    <property type="protein sequence ID" value="KAK2725865.1"/>
    <property type="molecule type" value="Genomic_DNA"/>
</dbReference>
<evidence type="ECO:0000256" key="9">
    <source>
        <dbReference type="ARBA" id="ARBA00052879"/>
    </source>
</evidence>
<comment type="subunit">
    <text evidence="11 12">Heterodimer of an alpha and a beta subunit. The beta subunit determines specificity for GTP.</text>
</comment>